<dbReference type="SUPFAM" id="SSF53756">
    <property type="entry name" value="UDP-Glycosyltransferase/glycogen phosphorylase"/>
    <property type="match status" value="1"/>
</dbReference>
<evidence type="ECO:0000313" key="2">
    <source>
        <dbReference type="EMBL" id="PAQ10177.1"/>
    </source>
</evidence>
<keyword evidence="3" id="KW-1185">Reference proteome</keyword>
<accession>A0A271LQW6</accession>
<dbReference type="EMBL" id="NPKJ01000033">
    <property type="protein sequence ID" value="PAQ10177.1"/>
    <property type="molecule type" value="Genomic_DNA"/>
</dbReference>
<name>A0A271LQW6_9HYPH</name>
<reference evidence="2 3" key="1">
    <citation type="submission" date="2017-08" db="EMBL/GenBank/DDBJ databases">
        <title>Mesorhizobium wenxinae sp. nov., a novel rhizobial species isolated from root nodules of chickpea (Cicer arietinum L.).</title>
        <authorList>
            <person name="Zhang J."/>
        </authorList>
    </citation>
    <scope>NUCLEOTIDE SEQUENCE [LARGE SCALE GENOMIC DNA]</scope>
    <source>
        <strain evidence="2 3">SDW018</strain>
    </source>
</reference>
<dbReference type="Gene3D" id="3.40.50.2000">
    <property type="entry name" value="Glycogen Phosphorylase B"/>
    <property type="match status" value="2"/>
</dbReference>
<comment type="caution">
    <text evidence="2">The sequence shown here is derived from an EMBL/GenBank/DDBJ whole genome shotgun (WGS) entry which is preliminary data.</text>
</comment>
<evidence type="ECO:0000259" key="1">
    <source>
        <dbReference type="Pfam" id="PF00534"/>
    </source>
</evidence>
<gene>
    <name evidence="2" type="ORF">CIT26_09450</name>
</gene>
<protein>
    <recommendedName>
        <fullName evidence="1">Glycosyl transferase family 1 domain-containing protein</fullName>
    </recommendedName>
</protein>
<dbReference type="OrthoDB" id="5490290at2"/>
<sequence>MRFIVVQPSVPFYRLGLFSRLASELGRDFTVYASFEDLGVLSESTSLPEWKTSLGSIFAIAPGLFWQRGALSFPIQRDDIVVVSGAPRCISNLALLVKARLLGAKTVWWGHYWSATSRNWSSRLRLFAMRFADSVLFYTDGEVEAHRAMRRRNDRQLVFALNNGVETTGIAEFRALYDAERRPRDLLFIGRITKKCELNLLLESLTHSKCASVTLDIVGAGEDKDALQSRLAESQLGDRVVLHGGMTDEARIAEIANQCKLFVYPGSVGLSLIHALAYGLPSVVHDDRKTHMPEIAAHEERVNGFLFRKGNAESLANTIANALASPKELNRMSGAALKTTSESFNTADMARRFLKMFRDMAASRR</sequence>
<feature type="domain" description="Glycosyl transferase family 1" evidence="1">
    <location>
        <begin position="181"/>
        <end position="336"/>
    </location>
</feature>
<dbReference type="PANTHER" id="PTHR12526">
    <property type="entry name" value="GLYCOSYLTRANSFERASE"/>
    <property type="match status" value="1"/>
</dbReference>
<dbReference type="Proteomes" id="UP000216442">
    <property type="component" value="Unassembled WGS sequence"/>
</dbReference>
<dbReference type="GO" id="GO:0016757">
    <property type="term" value="F:glycosyltransferase activity"/>
    <property type="evidence" value="ECO:0007669"/>
    <property type="project" value="InterPro"/>
</dbReference>
<evidence type="ECO:0000313" key="3">
    <source>
        <dbReference type="Proteomes" id="UP000216442"/>
    </source>
</evidence>
<dbReference type="AlphaFoldDB" id="A0A271LQW6"/>
<dbReference type="Pfam" id="PF00534">
    <property type="entry name" value="Glycos_transf_1"/>
    <property type="match status" value="1"/>
</dbReference>
<organism evidence="2 3">
    <name type="scientific">Mesorhizobium temperatum</name>
    <dbReference type="NCBI Taxonomy" id="241416"/>
    <lineage>
        <taxon>Bacteria</taxon>
        <taxon>Pseudomonadati</taxon>
        <taxon>Pseudomonadota</taxon>
        <taxon>Alphaproteobacteria</taxon>
        <taxon>Hyphomicrobiales</taxon>
        <taxon>Phyllobacteriaceae</taxon>
        <taxon>Mesorhizobium</taxon>
    </lineage>
</organism>
<dbReference type="InterPro" id="IPR001296">
    <property type="entry name" value="Glyco_trans_1"/>
</dbReference>
<dbReference type="CDD" id="cd03801">
    <property type="entry name" value="GT4_PimA-like"/>
    <property type="match status" value="1"/>
</dbReference>
<proteinExistence type="predicted"/>